<evidence type="ECO:0000313" key="3">
    <source>
        <dbReference type="EMBL" id="KAJ8718008.1"/>
    </source>
</evidence>
<feature type="compositionally biased region" description="Low complexity" evidence="1">
    <location>
        <begin position="176"/>
        <end position="191"/>
    </location>
</feature>
<evidence type="ECO:0000313" key="4">
    <source>
        <dbReference type="Proteomes" id="UP001231518"/>
    </source>
</evidence>
<sequence length="200" mass="21244">MKTILLTLFIVAVSTARLPRDSDAAETIVNRVPQGADLEAQVSDKKLKKDGTGAVVATDQLHPNTAVGNVEAQAASASFQASVIDKDNALTSKLHSKPKVEPINAKPDVELPQSILESKPEQLPVAAAHFNGPVPNDGLVTVQYHGPEEPGMMATLQEWVKMLMNYFNTATSPAAPVPQGAPGAPVAPAAPIHHHHHHRH</sequence>
<dbReference type="Proteomes" id="UP001231518">
    <property type="component" value="Chromosome 18"/>
</dbReference>
<feature type="chain" id="PRO_5042289247" evidence="2">
    <location>
        <begin position="17"/>
        <end position="200"/>
    </location>
</feature>
<proteinExistence type="predicted"/>
<accession>A0AAD7YKV8</accession>
<feature type="region of interest" description="Disordered" evidence="1">
    <location>
        <begin position="176"/>
        <end position="200"/>
    </location>
</feature>
<keyword evidence="2" id="KW-0732">Signal</keyword>
<feature type="signal peptide" evidence="2">
    <location>
        <begin position="1"/>
        <end position="16"/>
    </location>
</feature>
<keyword evidence="4" id="KW-1185">Reference proteome</keyword>
<name>A0AAD7YKV8_MYTSE</name>
<comment type="caution">
    <text evidence="3">The sequence shown here is derived from an EMBL/GenBank/DDBJ whole genome shotgun (WGS) entry which is preliminary data.</text>
</comment>
<protein>
    <submittedName>
        <fullName evidence="3">Uncharacterized protein</fullName>
    </submittedName>
</protein>
<gene>
    <name evidence="3" type="ORF">PYW07_005938</name>
</gene>
<reference evidence="3" key="1">
    <citation type="submission" date="2023-03" db="EMBL/GenBank/DDBJ databases">
        <title>Chromosome-level genomes of two armyworms, Mythimna separata and Mythimna loreyi, provide insights into the biosynthesis and reception of sex pheromones.</title>
        <authorList>
            <person name="Zhao H."/>
        </authorList>
    </citation>
    <scope>NUCLEOTIDE SEQUENCE</scope>
    <source>
        <strain evidence="3">BeijingLab</strain>
        <tissue evidence="3">Pupa</tissue>
    </source>
</reference>
<dbReference type="AlphaFoldDB" id="A0AAD7YKV8"/>
<evidence type="ECO:0000256" key="1">
    <source>
        <dbReference type="SAM" id="MobiDB-lite"/>
    </source>
</evidence>
<dbReference type="EMBL" id="JARGEI010000016">
    <property type="protein sequence ID" value="KAJ8718008.1"/>
    <property type="molecule type" value="Genomic_DNA"/>
</dbReference>
<organism evidence="3 4">
    <name type="scientific">Mythimna separata</name>
    <name type="common">Oriental armyworm</name>
    <name type="synonym">Pseudaletia separata</name>
    <dbReference type="NCBI Taxonomy" id="271217"/>
    <lineage>
        <taxon>Eukaryota</taxon>
        <taxon>Metazoa</taxon>
        <taxon>Ecdysozoa</taxon>
        <taxon>Arthropoda</taxon>
        <taxon>Hexapoda</taxon>
        <taxon>Insecta</taxon>
        <taxon>Pterygota</taxon>
        <taxon>Neoptera</taxon>
        <taxon>Endopterygota</taxon>
        <taxon>Lepidoptera</taxon>
        <taxon>Glossata</taxon>
        <taxon>Ditrysia</taxon>
        <taxon>Noctuoidea</taxon>
        <taxon>Noctuidae</taxon>
        <taxon>Noctuinae</taxon>
        <taxon>Hadenini</taxon>
        <taxon>Mythimna</taxon>
    </lineage>
</organism>
<evidence type="ECO:0000256" key="2">
    <source>
        <dbReference type="SAM" id="SignalP"/>
    </source>
</evidence>